<evidence type="ECO:0000259" key="1">
    <source>
        <dbReference type="SMART" id="SM00852"/>
    </source>
</evidence>
<name>A0A537K6T9_9BACT</name>
<dbReference type="InterPro" id="IPR001453">
    <property type="entry name" value="MoaB/Mog_dom"/>
</dbReference>
<feature type="domain" description="MoaB/Mog" evidence="1">
    <location>
        <begin position="23"/>
        <end position="132"/>
    </location>
</feature>
<comment type="caution">
    <text evidence="2">The sequence shown here is derived from an EMBL/GenBank/DDBJ whole genome shotgun (WGS) entry which is preliminary data.</text>
</comment>
<protein>
    <recommendedName>
        <fullName evidence="1">MoaB/Mog domain-containing protein</fullName>
    </recommendedName>
</protein>
<gene>
    <name evidence="2" type="ORF">E6H00_04500</name>
</gene>
<dbReference type="Pfam" id="PF00994">
    <property type="entry name" value="MoCF_biosynth"/>
    <property type="match status" value="1"/>
</dbReference>
<dbReference type="Gene3D" id="3.40.980.10">
    <property type="entry name" value="MoaB/Mog-like domain"/>
    <property type="match status" value="1"/>
</dbReference>
<dbReference type="Proteomes" id="UP000318509">
    <property type="component" value="Unassembled WGS sequence"/>
</dbReference>
<reference evidence="2 3" key="1">
    <citation type="journal article" date="2019" name="Nat. Microbiol.">
        <title>Mediterranean grassland soil C-N compound turnover is dependent on rainfall and depth, and is mediated by genomically divergent microorganisms.</title>
        <authorList>
            <person name="Diamond S."/>
            <person name="Andeer P.F."/>
            <person name="Li Z."/>
            <person name="Crits-Christoph A."/>
            <person name="Burstein D."/>
            <person name="Anantharaman K."/>
            <person name="Lane K.R."/>
            <person name="Thomas B.C."/>
            <person name="Pan C."/>
            <person name="Northen T.R."/>
            <person name="Banfield J.F."/>
        </authorList>
    </citation>
    <scope>NUCLEOTIDE SEQUENCE [LARGE SCALE GENOMIC DNA]</scope>
    <source>
        <strain evidence="2">NP_3</strain>
    </source>
</reference>
<dbReference type="SMART" id="SM00852">
    <property type="entry name" value="MoCF_biosynth"/>
    <property type="match status" value="1"/>
</dbReference>
<dbReference type="AlphaFoldDB" id="A0A537K6T9"/>
<dbReference type="InterPro" id="IPR036425">
    <property type="entry name" value="MoaB/Mog-like_dom_sf"/>
</dbReference>
<organism evidence="2 3">
    <name type="scientific">Candidatus Segetimicrobium genomatis</name>
    <dbReference type="NCBI Taxonomy" id="2569760"/>
    <lineage>
        <taxon>Bacteria</taxon>
        <taxon>Bacillati</taxon>
        <taxon>Candidatus Sysuimicrobiota</taxon>
        <taxon>Candidatus Sysuimicrobiia</taxon>
        <taxon>Candidatus Sysuimicrobiales</taxon>
        <taxon>Candidatus Segetimicrobiaceae</taxon>
        <taxon>Candidatus Segetimicrobium</taxon>
    </lineage>
</organism>
<dbReference type="PANTHER" id="PTHR13939:SF0">
    <property type="entry name" value="NMN AMIDOHYDROLASE-LIKE PROTEIN YFAY"/>
    <property type="match status" value="1"/>
</dbReference>
<accession>A0A537K6T9</accession>
<dbReference type="InterPro" id="IPR050101">
    <property type="entry name" value="CinA"/>
</dbReference>
<feature type="non-terminal residue" evidence="2">
    <location>
        <position position="133"/>
    </location>
</feature>
<evidence type="ECO:0000313" key="3">
    <source>
        <dbReference type="Proteomes" id="UP000318509"/>
    </source>
</evidence>
<dbReference type="PANTHER" id="PTHR13939">
    <property type="entry name" value="NICOTINAMIDE-NUCLEOTIDE AMIDOHYDROLASE PNCC"/>
    <property type="match status" value="1"/>
</dbReference>
<sequence length="133" mass="14098">MRESPRSPAPDGPARSGGLTRAEVVSVGTELLLGQIVDTNASFICSALADLGIGVYFRSTVGDNTGRVQEVFLHALSRADLILSTGGLGPTDDDLTVAAAAGALGLPLERHEEAWAHVQEFFRKRNRPLSSQQ</sequence>
<dbReference type="SUPFAM" id="SSF53218">
    <property type="entry name" value="Molybdenum cofactor biosynthesis proteins"/>
    <property type="match status" value="1"/>
</dbReference>
<proteinExistence type="predicted"/>
<dbReference type="EMBL" id="VBAK01000100">
    <property type="protein sequence ID" value="TMI91252.1"/>
    <property type="molecule type" value="Genomic_DNA"/>
</dbReference>
<evidence type="ECO:0000313" key="2">
    <source>
        <dbReference type="EMBL" id="TMI91252.1"/>
    </source>
</evidence>